<comment type="similarity">
    <text evidence="1">Belongs to the mab-21 family.</text>
</comment>
<sequence>MGADVFKDGAFANDGSLSFTSGSTSEKQAYAVQFAKKNMQDIDIMIVEGIVDNKNSLILTDVPGFVQIKSVGVTPNGSNQFQSRINRNDTLCIDGMAMKKKHRQMEKTVNVGLYESKFDCQTKDDSSNASVQVTHHIQWIDPAKQFENVIKIASQQRNLSNFSQLKINYCKFCMNIRCFLDPAISIYSQFSLPRIVKDVQDVYNLAGRCYDYQLPQVLLVKSFALLDFYDKHKHIANATLSIDNTKYIEKGMPTDSDLVPALQLKFWPDSVQPFFERIKQNRPHLHDLILSKTSMHVVPKWSAKTCIDEQDLEFRYSFSAIEILLAKHRTHNEQVLNGIARSIYYRYLNETVLPSYFIKTSVLWMCETMDLNDSQETPLLLAQKWIKYVVNKLNSGECAHYFIDNFNIFGSHTPETLEKAKHILLNEVKLDEIIETHMYTAQNQQQHFDTFNSNRKNYIYGLKVKDVLPLIHDYRTLKEDWIGLRTNIQHPNKEISEALDSLCTLRMFDGEKMENWKTFRELFLNHNDSSEYAEPIWDDDVVEDEDPAEFCSVLSMIGAVLHMIQQNIDDPPNFLTQNVQKDDVDVKNYQNVFQPIPWLDLMRATRSITLDPSVSSFSRRTVIDEHPKGPNEVDNQLTHMEHFSIIDVCQIALDKDMTLGEVENYYKGYTNEEIFALARAVKLSMKDH</sequence>
<name>A0A8S2J7P9_9BILA</name>
<gene>
    <name evidence="3" type="ORF">OVA965_LOCUS15912</name>
    <name evidence="4" type="ORF">TMI583_LOCUS15918</name>
</gene>
<dbReference type="Proteomes" id="UP000682733">
    <property type="component" value="Unassembled WGS sequence"/>
</dbReference>
<protein>
    <recommendedName>
        <fullName evidence="2">Mab-21-like HhH/H2TH-like domain-containing protein</fullName>
    </recommendedName>
</protein>
<evidence type="ECO:0000313" key="3">
    <source>
        <dbReference type="EMBL" id="CAF1029435.1"/>
    </source>
</evidence>
<accession>A0A8S2J7P9</accession>
<dbReference type="PANTHER" id="PTHR10656">
    <property type="entry name" value="CELL FATE DETERMINING PROTEIN MAB21-RELATED"/>
    <property type="match status" value="1"/>
</dbReference>
<comment type="caution">
    <text evidence="4">The sequence shown here is derived from an EMBL/GenBank/DDBJ whole genome shotgun (WGS) entry which is preliminary data.</text>
</comment>
<proteinExistence type="inferred from homology"/>
<dbReference type="InterPro" id="IPR046906">
    <property type="entry name" value="Mab-21_HhH/H2TH-like"/>
</dbReference>
<evidence type="ECO:0000256" key="1">
    <source>
        <dbReference type="ARBA" id="ARBA00008307"/>
    </source>
</evidence>
<dbReference type="PANTHER" id="PTHR10656:SF42">
    <property type="entry name" value="CYCLIC GMP-AMP SYNTHASE-LIKE PROTEIN-RELATED"/>
    <property type="match status" value="1"/>
</dbReference>
<evidence type="ECO:0000313" key="5">
    <source>
        <dbReference type="Proteomes" id="UP000682733"/>
    </source>
</evidence>
<reference evidence="4" key="1">
    <citation type="submission" date="2021-02" db="EMBL/GenBank/DDBJ databases">
        <authorList>
            <person name="Nowell W R."/>
        </authorList>
    </citation>
    <scope>NUCLEOTIDE SEQUENCE</scope>
</reference>
<dbReference type="Proteomes" id="UP000677228">
    <property type="component" value="Unassembled WGS sequence"/>
</dbReference>
<dbReference type="AlphaFoldDB" id="A0A8S2J7P9"/>
<dbReference type="EMBL" id="CAJOBA010007278">
    <property type="protein sequence ID" value="CAF3797735.1"/>
    <property type="molecule type" value="Genomic_DNA"/>
</dbReference>
<dbReference type="Pfam" id="PF20266">
    <property type="entry name" value="Mab-21_C"/>
    <property type="match status" value="1"/>
</dbReference>
<feature type="domain" description="Mab-21-like HhH/H2TH-like" evidence="2">
    <location>
        <begin position="353"/>
        <end position="420"/>
    </location>
</feature>
<evidence type="ECO:0000259" key="2">
    <source>
        <dbReference type="Pfam" id="PF20266"/>
    </source>
</evidence>
<organism evidence="4 5">
    <name type="scientific">Didymodactylos carnosus</name>
    <dbReference type="NCBI Taxonomy" id="1234261"/>
    <lineage>
        <taxon>Eukaryota</taxon>
        <taxon>Metazoa</taxon>
        <taxon>Spiralia</taxon>
        <taxon>Gnathifera</taxon>
        <taxon>Rotifera</taxon>
        <taxon>Eurotatoria</taxon>
        <taxon>Bdelloidea</taxon>
        <taxon>Philodinida</taxon>
        <taxon>Philodinidae</taxon>
        <taxon>Didymodactylos</taxon>
    </lineage>
</organism>
<dbReference type="Gene3D" id="1.10.1410.40">
    <property type="match status" value="1"/>
</dbReference>
<dbReference type="EMBL" id="CAJNOK010007268">
    <property type="protein sequence ID" value="CAF1029435.1"/>
    <property type="molecule type" value="Genomic_DNA"/>
</dbReference>
<evidence type="ECO:0000313" key="4">
    <source>
        <dbReference type="EMBL" id="CAF3797735.1"/>
    </source>
</evidence>